<organism evidence="4 5">
    <name type="scientific">Rasamsonia emersonii (strain ATCC 16479 / CBS 393.64 / IMI 116815)</name>
    <dbReference type="NCBI Taxonomy" id="1408163"/>
    <lineage>
        <taxon>Eukaryota</taxon>
        <taxon>Fungi</taxon>
        <taxon>Dikarya</taxon>
        <taxon>Ascomycota</taxon>
        <taxon>Pezizomycotina</taxon>
        <taxon>Eurotiomycetes</taxon>
        <taxon>Eurotiomycetidae</taxon>
        <taxon>Eurotiales</taxon>
        <taxon>Trichocomaceae</taxon>
        <taxon>Rasamsonia</taxon>
    </lineage>
</organism>
<comment type="similarity">
    <text evidence="1">Belongs to the TSR2 family.</text>
</comment>
<feature type="region of interest" description="Disordered" evidence="3">
    <location>
        <begin position="279"/>
        <end position="341"/>
    </location>
</feature>
<feature type="compositionally biased region" description="Acidic residues" evidence="3">
    <location>
        <begin position="283"/>
        <end position="311"/>
    </location>
</feature>
<dbReference type="GO" id="GO:0006364">
    <property type="term" value="P:rRNA processing"/>
    <property type="evidence" value="ECO:0007669"/>
    <property type="project" value="UniProtKB-KW"/>
</dbReference>
<dbReference type="PANTHER" id="PTHR21250">
    <property type="entry name" value="PRE-RRNA-PROCESSING PROTEIN TSR2 HOMOLOG"/>
    <property type="match status" value="1"/>
</dbReference>
<evidence type="ECO:0000256" key="3">
    <source>
        <dbReference type="SAM" id="MobiDB-lite"/>
    </source>
</evidence>
<sequence>MSSVTSGQLLSKRGIHSDWMSGSLHLSTIDAYNIDEYTQKLPLQQSSRGYYAIYSSFFFEKKRHVIYNPRIIVTRSSAFLNFYIIGSSIYSALPCPFPYSGSASVDSAAGGEGLPAKFLRARRKPAQRPWAYSTINPAQQPQADGSSAAAAAAKASSQLDLGISLALHAWPALTLAVQSNWGGPNSSDKRDWFCGAISDLLQERPETDAEDLEEVLIQVMNDEFDVVVDDGSAAAVAAQIMAMREQTARGEFGEIQAMYQQWKEKMDKKGSAAAAMFQKVEARDEDQETDDDEDDDEEEDDDGDEDVEMDEAPALPRAPRQKVEPEVDEDGFTKVVGRRKR</sequence>
<dbReference type="RefSeq" id="XP_013330885.1">
    <property type="nucleotide sequence ID" value="XM_013475431.1"/>
</dbReference>
<dbReference type="STRING" id="1408163.A0A0F4Z323"/>
<dbReference type="GeneID" id="25314057"/>
<proteinExistence type="inferred from homology"/>
<keyword evidence="5" id="KW-1185">Reference proteome</keyword>
<dbReference type="EMBL" id="LASV01000070">
    <property type="protein sequence ID" value="KKA24273.1"/>
    <property type="molecule type" value="Genomic_DNA"/>
</dbReference>
<evidence type="ECO:0000256" key="2">
    <source>
        <dbReference type="ARBA" id="ARBA00022552"/>
    </source>
</evidence>
<keyword evidence="2" id="KW-0698">rRNA processing</keyword>
<accession>A0A0F4Z323</accession>
<dbReference type="InterPro" id="IPR019398">
    <property type="entry name" value="Pre-rRNA_process_TSR2"/>
</dbReference>
<reference evidence="4 5" key="1">
    <citation type="submission" date="2015-04" db="EMBL/GenBank/DDBJ databases">
        <authorList>
            <person name="Heijne W.H."/>
            <person name="Fedorova N.D."/>
            <person name="Nierman W.C."/>
            <person name="Vollebregt A.W."/>
            <person name="Zhao Z."/>
            <person name="Wu L."/>
            <person name="Kumar M."/>
            <person name="Stam H."/>
            <person name="van den Berg M.A."/>
            <person name="Pel H.J."/>
        </authorList>
    </citation>
    <scope>NUCLEOTIDE SEQUENCE [LARGE SCALE GENOMIC DNA]</scope>
    <source>
        <strain evidence="4 5">CBS 393.64</strain>
    </source>
</reference>
<dbReference type="AlphaFoldDB" id="A0A0F4Z323"/>
<dbReference type="OrthoDB" id="263560at2759"/>
<name>A0A0F4Z323_RASE3</name>
<evidence type="ECO:0000313" key="4">
    <source>
        <dbReference type="EMBL" id="KKA24273.1"/>
    </source>
</evidence>
<dbReference type="Proteomes" id="UP000053958">
    <property type="component" value="Unassembled WGS sequence"/>
</dbReference>
<gene>
    <name evidence="4" type="ORF">T310_1706</name>
</gene>
<protein>
    <submittedName>
        <fullName evidence="4">Pre-rRNA processing protein</fullName>
    </submittedName>
</protein>
<evidence type="ECO:0000256" key="1">
    <source>
        <dbReference type="ARBA" id="ARBA00006524"/>
    </source>
</evidence>
<evidence type="ECO:0000313" key="5">
    <source>
        <dbReference type="Proteomes" id="UP000053958"/>
    </source>
</evidence>
<comment type="caution">
    <text evidence="4">The sequence shown here is derived from an EMBL/GenBank/DDBJ whole genome shotgun (WGS) entry which is preliminary data.</text>
</comment>
<dbReference type="Pfam" id="PF10273">
    <property type="entry name" value="WGG"/>
    <property type="match status" value="1"/>
</dbReference>